<dbReference type="AlphaFoldDB" id="A0A6A1V5K2"/>
<comment type="caution">
    <text evidence="5">The sequence shown here is derived from an EMBL/GenBank/DDBJ whole genome shotgun (WGS) entry which is preliminary data.</text>
</comment>
<organism evidence="5 6">
    <name type="scientific">Morella rubra</name>
    <name type="common">Chinese bayberry</name>
    <dbReference type="NCBI Taxonomy" id="262757"/>
    <lineage>
        <taxon>Eukaryota</taxon>
        <taxon>Viridiplantae</taxon>
        <taxon>Streptophyta</taxon>
        <taxon>Embryophyta</taxon>
        <taxon>Tracheophyta</taxon>
        <taxon>Spermatophyta</taxon>
        <taxon>Magnoliopsida</taxon>
        <taxon>eudicotyledons</taxon>
        <taxon>Gunneridae</taxon>
        <taxon>Pentapetalae</taxon>
        <taxon>rosids</taxon>
        <taxon>fabids</taxon>
        <taxon>Fagales</taxon>
        <taxon>Myricaceae</taxon>
        <taxon>Morella</taxon>
    </lineage>
</organism>
<dbReference type="GO" id="GO:0043531">
    <property type="term" value="F:ADP binding"/>
    <property type="evidence" value="ECO:0007669"/>
    <property type="project" value="InterPro"/>
</dbReference>
<accession>A0A6A1V5K2</accession>
<dbReference type="PRINTS" id="PR00364">
    <property type="entry name" value="DISEASERSIST"/>
</dbReference>
<proteinExistence type="predicted"/>
<sequence>MQLIQSLVKRVLTELANTPVGVATYTVGLDSRIEKLLSLLDVRSNDIRVLGLYGMGGVGKSTLAKALCNKLVGNFECLSFISNIRENWMKVNSLVSLQNKFINDLSSGKVSVYSVAAIKEVLHDKRVLVVLDDIDSVSQFDVLIGRTKWFCEGSRIIITTRNREALPDNFVNALYEGIEWVEGIVLDFERRSLPMDRSGAAIAWDNLKRTPNVTSVLTYLKERYKKYLETKAEKEEEVTLFTKSFESMVRLRLLQINYTKLVGSYTYLPAKLKWLQWKGCARRSFPSDFSPRELAVLDLSESKIEQVWDGCSKKVAENLMVMNLCRCYNLAGIPDLSGHQILEKLVLEHCHSLIKIHESIGKVSTLVHLNLRDCWNLIEFPAEVSGLQSLENLILSGCRKLEQLPADIGSMKSLKKLLVDDTAIAKLPESIFHLTKLEKLSLNGCHCLKTLPNCLGELSSMKELSLNYSALEEIPDSVGCLSNLEKLSLVWCKSLTSIPDSLGNLVSLTELLIQGSAIKELPTSIGSLSCLEVFLAGNCRFLSKLPDSIEGLESIITLQLDRTSITNLPDQIGALKMLRKLEMSNCKDLKSLPESIGSIFGLNTLNIYDANVSELPESIGMLENLVMLRLTECTKLRRLPASIGNLKSLRYLLMEETAVTELPESFGMLSSLTRLKMAKQPHVEFSENGRPEEVVTATAEENPNHVSFPTSFSTLCSLEELDACAWNLCGKIPDDFEKLLSLEILNLSHNNISSLPSSLRGLSFLKNLLLHHCKELKSLPPLPSSLLKLNVANCTALERVSDLSNLESLLELNLTNCEKVVDIPGLEGLKSLRWLLMTGCRTCSSVVKRRLSKVTFRNLHSLSMPGYKIPDWFSEEVVTFSERKNCEIKGVLIGVVVSVNHEIRDELRDRLPLIAGIRAYILKLNEAVYSTMLPLNGIPKGDEDHIYLCQFHHPFISQLKDGYKIHVRQQDPPYMKGIEVKRCGIHLIFEGDDDYEGDEDSLDEGQLSTSEKLAKFFGSLEEEDHISESGCEVESQAQASEEQDEREREPFFMGVLSLVRRCFCLLVTCNTM</sequence>
<dbReference type="Pfam" id="PF00931">
    <property type="entry name" value="NB-ARC"/>
    <property type="match status" value="1"/>
</dbReference>
<dbReference type="InterPro" id="IPR002182">
    <property type="entry name" value="NB-ARC"/>
</dbReference>
<dbReference type="InterPro" id="IPR003591">
    <property type="entry name" value="Leu-rich_rpt_typical-subtyp"/>
</dbReference>
<evidence type="ECO:0000313" key="5">
    <source>
        <dbReference type="EMBL" id="KAB1207951.1"/>
    </source>
</evidence>
<dbReference type="SMART" id="SM00369">
    <property type="entry name" value="LRR_TYP"/>
    <property type="match status" value="6"/>
</dbReference>
<dbReference type="Proteomes" id="UP000516437">
    <property type="component" value="Chromosome 7"/>
</dbReference>
<keyword evidence="6" id="KW-1185">Reference proteome</keyword>
<dbReference type="Pfam" id="PF23598">
    <property type="entry name" value="LRR_14"/>
    <property type="match status" value="2"/>
</dbReference>
<dbReference type="SUPFAM" id="SSF52058">
    <property type="entry name" value="L domain-like"/>
    <property type="match status" value="2"/>
</dbReference>
<protein>
    <submittedName>
        <fullName evidence="5">Protein SUPPRESSOR OF npr1-1, CONSTITUTIVE 1</fullName>
    </submittedName>
</protein>
<feature type="domain" description="Disease resistance R13L4/SHOC-2-like LRR" evidence="4">
    <location>
        <begin position="332"/>
        <end position="443"/>
    </location>
</feature>
<dbReference type="InterPro" id="IPR032675">
    <property type="entry name" value="LRR_dom_sf"/>
</dbReference>
<dbReference type="PROSITE" id="PS51450">
    <property type="entry name" value="LRR"/>
    <property type="match status" value="1"/>
</dbReference>
<dbReference type="Gene3D" id="3.40.50.300">
    <property type="entry name" value="P-loop containing nucleotide triphosphate hydrolases"/>
    <property type="match status" value="1"/>
</dbReference>
<dbReference type="Pfam" id="PF00560">
    <property type="entry name" value="LRR_1"/>
    <property type="match status" value="1"/>
</dbReference>
<evidence type="ECO:0000259" key="4">
    <source>
        <dbReference type="Pfam" id="PF23598"/>
    </source>
</evidence>
<dbReference type="InterPro" id="IPR001611">
    <property type="entry name" value="Leu-rich_rpt"/>
</dbReference>
<keyword evidence="2" id="KW-0677">Repeat</keyword>
<evidence type="ECO:0000256" key="2">
    <source>
        <dbReference type="ARBA" id="ARBA00022737"/>
    </source>
</evidence>
<evidence type="ECO:0000259" key="3">
    <source>
        <dbReference type="Pfam" id="PF00931"/>
    </source>
</evidence>
<dbReference type="InterPro" id="IPR027417">
    <property type="entry name" value="P-loop_NTPase"/>
</dbReference>
<dbReference type="InterPro" id="IPR055414">
    <property type="entry name" value="LRR_R13L4/SHOC2-like"/>
</dbReference>
<name>A0A6A1V5K2_9ROSI</name>
<dbReference type="GO" id="GO:0005737">
    <property type="term" value="C:cytoplasm"/>
    <property type="evidence" value="ECO:0007669"/>
    <property type="project" value="TreeGrafter"/>
</dbReference>
<dbReference type="SUPFAM" id="SSF52540">
    <property type="entry name" value="P-loop containing nucleoside triphosphate hydrolases"/>
    <property type="match status" value="1"/>
</dbReference>
<dbReference type="PANTHER" id="PTHR48051">
    <property type="match status" value="1"/>
</dbReference>
<dbReference type="InterPro" id="IPR050216">
    <property type="entry name" value="LRR_domain-containing"/>
</dbReference>
<reference evidence="5 6" key="1">
    <citation type="journal article" date="2019" name="Plant Biotechnol. J.">
        <title>The red bayberry genome and genetic basis of sex determination.</title>
        <authorList>
            <person name="Jia H.M."/>
            <person name="Jia H.J."/>
            <person name="Cai Q.L."/>
            <person name="Wang Y."/>
            <person name="Zhao H.B."/>
            <person name="Yang W.F."/>
            <person name="Wang G.Y."/>
            <person name="Li Y.H."/>
            <person name="Zhan D.L."/>
            <person name="Shen Y.T."/>
            <person name="Niu Q.F."/>
            <person name="Chang L."/>
            <person name="Qiu J."/>
            <person name="Zhao L."/>
            <person name="Xie H.B."/>
            <person name="Fu W.Y."/>
            <person name="Jin J."/>
            <person name="Li X.W."/>
            <person name="Jiao Y."/>
            <person name="Zhou C.C."/>
            <person name="Tu T."/>
            <person name="Chai C.Y."/>
            <person name="Gao J.L."/>
            <person name="Fan L.J."/>
            <person name="van de Weg E."/>
            <person name="Wang J.Y."/>
            <person name="Gao Z.S."/>
        </authorList>
    </citation>
    <scope>NUCLEOTIDE SEQUENCE [LARGE SCALE GENOMIC DNA]</scope>
    <source>
        <tissue evidence="5">Leaves</tissue>
    </source>
</reference>
<feature type="domain" description="NB-ARC" evidence="3">
    <location>
        <begin position="32"/>
        <end position="164"/>
    </location>
</feature>
<dbReference type="GO" id="GO:0006952">
    <property type="term" value="P:defense response"/>
    <property type="evidence" value="ECO:0007669"/>
    <property type="project" value="UniProtKB-KW"/>
</dbReference>
<evidence type="ECO:0000313" key="6">
    <source>
        <dbReference type="Proteomes" id="UP000516437"/>
    </source>
</evidence>
<gene>
    <name evidence="5" type="ORF">CJ030_MR7G026900</name>
</gene>
<keyword evidence="1" id="KW-0433">Leucine-rich repeat</keyword>
<dbReference type="Gene3D" id="3.80.10.10">
    <property type="entry name" value="Ribonuclease Inhibitor"/>
    <property type="match status" value="4"/>
</dbReference>
<evidence type="ECO:0000256" key="1">
    <source>
        <dbReference type="ARBA" id="ARBA00022614"/>
    </source>
</evidence>
<dbReference type="OrthoDB" id="2018313at2759"/>
<dbReference type="EMBL" id="RXIC02000025">
    <property type="protein sequence ID" value="KAB1207951.1"/>
    <property type="molecule type" value="Genomic_DNA"/>
</dbReference>
<feature type="domain" description="Disease resistance R13L4/SHOC-2-like LRR" evidence="4">
    <location>
        <begin position="578"/>
        <end position="649"/>
    </location>
</feature>
<dbReference type="PANTHER" id="PTHR48051:SF46">
    <property type="entry name" value="LEUCINE RICH REPEAT-CONTAINING DOMAIN PROTEIN"/>
    <property type="match status" value="1"/>
</dbReference>